<proteinExistence type="inferred from homology"/>
<evidence type="ECO:0000256" key="3">
    <source>
        <dbReference type="ARBA" id="ARBA00022723"/>
    </source>
</evidence>
<keyword evidence="2" id="KW-0028">Amino-acid biosynthesis</keyword>
<dbReference type="GO" id="GO:0046872">
    <property type="term" value="F:metal ion binding"/>
    <property type="evidence" value="ECO:0007669"/>
    <property type="project" value="UniProtKB-KW"/>
</dbReference>
<accession>A0A8S1F8H1</accession>
<evidence type="ECO:0000256" key="2">
    <source>
        <dbReference type="ARBA" id="ARBA00022605"/>
    </source>
</evidence>
<dbReference type="Proteomes" id="UP000494206">
    <property type="component" value="Unassembled WGS sequence"/>
</dbReference>
<evidence type="ECO:0000256" key="5">
    <source>
        <dbReference type="ARBA" id="ARBA00023167"/>
    </source>
</evidence>
<evidence type="ECO:0000313" key="9">
    <source>
        <dbReference type="EMBL" id="CAB3410207.1"/>
    </source>
</evidence>
<evidence type="ECO:0000256" key="4">
    <source>
        <dbReference type="ARBA" id="ARBA00022833"/>
    </source>
</evidence>
<comment type="function">
    <text evidence="7">Catalyzes the dehydration of methylthioribulose-1-phosphate (MTRu-1-P) into 2,3-diketo-5-methylthiopentyl-1-phosphate (DK-MTP-1-P). Functions in the methionine salvage pathway, which plays a key role in cancer, apoptosis, microbial proliferation and inflammation. May inhibit the CASP1-related inflammatory response (pyroptosis), the CASP9-dependent apoptotic pathway and the cytochrome c-dependent and APAF1-mediated cell death.</text>
</comment>
<dbReference type="EMBL" id="CADEPM010000010">
    <property type="protein sequence ID" value="CAB3410207.1"/>
    <property type="molecule type" value="Genomic_DNA"/>
</dbReference>
<dbReference type="AlphaFoldDB" id="A0A8S1F8H1"/>
<keyword evidence="3" id="KW-0479">Metal-binding</keyword>
<dbReference type="FunFam" id="3.40.225.10:FF:000003">
    <property type="entry name" value="Methylthioribulose-1-phosphate dehydratase"/>
    <property type="match status" value="1"/>
</dbReference>
<dbReference type="GO" id="GO:0046570">
    <property type="term" value="F:methylthioribulose 1-phosphate dehydratase activity"/>
    <property type="evidence" value="ECO:0007669"/>
    <property type="project" value="TreeGrafter"/>
</dbReference>
<comment type="similarity">
    <text evidence="1">Belongs to the aldolase class II family. Adducin subfamily.</text>
</comment>
<dbReference type="PANTHER" id="PTHR10640:SF7">
    <property type="entry name" value="METHYLTHIORIBULOSE-1-PHOSPHATE DEHYDRATASE"/>
    <property type="match status" value="1"/>
</dbReference>
<organism evidence="9 10">
    <name type="scientific">Caenorhabditis bovis</name>
    <dbReference type="NCBI Taxonomy" id="2654633"/>
    <lineage>
        <taxon>Eukaryota</taxon>
        <taxon>Metazoa</taxon>
        <taxon>Ecdysozoa</taxon>
        <taxon>Nematoda</taxon>
        <taxon>Chromadorea</taxon>
        <taxon>Rhabditida</taxon>
        <taxon>Rhabditina</taxon>
        <taxon>Rhabditomorpha</taxon>
        <taxon>Rhabditoidea</taxon>
        <taxon>Rhabditidae</taxon>
        <taxon>Peloderinae</taxon>
        <taxon>Caenorhabditis</taxon>
    </lineage>
</organism>
<sequence length="257" mass="29201">MNDLTNDPNFLKLAPENFTVHNDESPMLIETFVELMKHFYNMGWMRGSGGAMGCISGNRLMISPSSLQKERMKESDVYVYDLIKKALQQKPINRRITVSSCATLFTLIMHHTGSECVIHTHSKAANLITQLISGPTFEISHQEYIKGIYNPFSGHNLRYDDTLVIPIIDNKPSENQLLQPIAETLDGYPQTVAVLVRNHGLFVWGPTWEATKIMVECIDYLLDLSIDMIKLDKPLVKEEEVPNVAERSDYLKTVFNP</sequence>
<evidence type="ECO:0000256" key="7">
    <source>
        <dbReference type="ARBA" id="ARBA00060021"/>
    </source>
</evidence>
<gene>
    <name evidence="9" type="ORF">CBOVIS_LOCUS11763</name>
</gene>
<protein>
    <recommendedName>
        <fullName evidence="8">Class II aldolase/adducin N-terminal domain-containing protein</fullName>
    </recommendedName>
</protein>
<feature type="domain" description="Class II aldolase/adducin N-terminal" evidence="8">
    <location>
        <begin position="30"/>
        <end position="226"/>
    </location>
</feature>
<dbReference type="GO" id="GO:0005737">
    <property type="term" value="C:cytoplasm"/>
    <property type="evidence" value="ECO:0007669"/>
    <property type="project" value="InterPro"/>
</dbReference>
<reference evidence="9 10" key="1">
    <citation type="submission" date="2020-04" db="EMBL/GenBank/DDBJ databases">
        <authorList>
            <person name="Laetsch R D."/>
            <person name="Stevens L."/>
            <person name="Kumar S."/>
            <person name="Blaxter L. M."/>
        </authorList>
    </citation>
    <scope>NUCLEOTIDE SEQUENCE [LARGE SCALE GENOMIC DNA]</scope>
</reference>
<dbReference type="Gene3D" id="3.40.225.10">
    <property type="entry name" value="Class II aldolase/adducin N-terminal domain"/>
    <property type="match status" value="1"/>
</dbReference>
<keyword evidence="6" id="KW-0456">Lyase</keyword>
<name>A0A8S1F8H1_9PELO</name>
<dbReference type="InterPro" id="IPR001303">
    <property type="entry name" value="Aldolase_II/adducin_N"/>
</dbReference>
<comment type="caution">
    <text evidence="9">The sequence shown here is derived from an EMBL/GenBank/DDBJ whole genome shotgun (WGS) entry which is preliminary data.</text>
</comment>
<keyword evidence="4" id="KW-0862">Zinc</keyword>
<dbReference type="GO" id="GO:0019509">
    <property type="term" value="P:L-methionine salvage from methylthioadenosine"/>
    <property type="evidence" value="ECO:0007669"/>
    <property type="project" value="InterPro"/>
</dbReference>
<dbReference type="SUPFAM" id="SSF53639">
    <property type="entry name" value="AraD/HMP-PK domain-like"/>
    <property type="match status" value="1"/>
</dbReference>
<keyword evidence="10" id="KW-1185">Reference proteome</keyword>
<dbReference type="InterPro" id="IPR017714">
    <property type="entry name" value="MethylthioRu-1-P_deHdtase_MtnB"/>
</dbReference>
<dbReference type="PANTHER" id="PTHR10640">
    <property type="entry name" value="METHYLTHIORIBULOSE-1-PHOSPHATE DEHYDRATASE"/>
    <property type="match status" value="1"/>
</dbReference>
<keyword evidence="5" id="KW-0486">Methionine biosynthesis</keyword>
<evidence type="ECO:0000259" key="8">
    <source>
        <dbReference type="SMART" id="SM01007"/>
    </source>
</evidence>
<evidence type="ECO:0000313" key="10">
    <source>
        <dbReference type="Proteomes" id="UP000494206"/>
    </source>
</evidence>
<dbReference type="InterPro" id="IPR036409">
    <property type="entry name" value="Aldolase_II/adducin_N_sf"/>
</dbReference>
<dbReference type="OrthoDB" id="191080at2759"/>
<dbReference type="Pfam" id="PF00596">
    <property type="entry name" value="Aldolase_II"/>
    <property type="match status" value="1"/>
</dbReference>
<dbReference type="SMART" id="SM01007">
    <property type="entry name" value="Aldolase_II"/>
    <property type="match status" value="1"/>
</dbReference>
<dbReference type="NCBIfam" id="TIGR03328">
    <property type="entry name" value="salvage_mtnB"/>
    <property type="match status" value="1"/>
</dbReference>
<evidence type="ECO:0000256" key="6">
    <source>
        <dbReference type="ARBA" id="ARBA00023239"/>
    </source>
</evidence>
<evidence type="ECO:0000256" key="1">
    <source>
        <dbReference type="ARBA" id="ARBA00006274"/>
    </source>
</evidence>